<proteinExistence type="predicted"/>
<protein>
    <submittedName>
        <fullName evidence="1">Uncharacterized protein</fullName>
    </submittedName>
</protein>
<sequence>MWVSCTNNNARASLALIITNVKFPLTYQTQKVTSNTYATVSKQKPIPQYPQIMKEWMEEGVDISMRPKDIVNGMNCKLVPIKVRSITWRVLNHAYLSGTHCSESYPYKECSVCDEKRAGVDHRYFGCKTSTKFWTKVQWELFGRQSRTSPPGKDMMFEHTMKGAPLPLQALHYQLAIHQVHSTRRSCLIGQKTINVKEMVGRWKHSVSDVLERINKFGKLIPGKYQTRSATIANSEYIEYDPILKHIQPCWRTPRSLQDLHNLA</sequence>
<keyword evidence="2" id="KW-1185">Reference proteome</keyword>
<evidence type="ECO:0000313" key="2">
    <source>
        <dbReference type="Proteomes" id="UP001165960"/>
    </source>
</evidence>
<evidence type="ECO:0000313" key="1">
    <source>
        <dbReference type="EMBL" id="KAJ9071238.1"/>
    </source>
</evidence>
<dbReference type="Proteomes" id="UP001165960">
    <property type="component" value="Unassembled WGS sequence"/>
</dbReference>
<gene>
    <name evidence="1" type="ORF">DSO57_1038948</name>
</gene>
<organism evidence="1 2">
    <name type="scientific">Entomophthora muscae</name>
    <dbReference type="NCBI Taxonomy" id="34485"/>
    <lineage>
        <taxon>Eukaryota</taxon>
        <taxon>Fungi</taxon>
        <taxon>Fungi incertae sedis</taxon>
        <taxon>Zoopagomycota</taxon>
        <taxon>Entomophthoromycotina</taxon>
        <taxon>Entomophthoromycetes</taxon>
        <taxon>Entomophthorales</taxon>
        <taxon>Entomophthoraceae</taxon>
        <taxon>Entomophthora</taxon>
    </lineage>
</organism>
<dbReference type="EMBL" id="QTSX02003397">
    <property type="protein sequence ID" value="KAJ9071238.1"/>
    <property type="molecule type" value="Genomic_DNA"/>
</dbReference>
<reference evidence="1" key="1">
    <citation type="submission" date="2022-04" db="EMBL/GenBank/DDBJ databases">
        <title>Genome of the entomopathogenic fungus Entomophthora muscae.</title>
        <authorList>
            <person name="Elya C."/>
            <person name="Lovett B.R."/>
            <person name="Lee E."/>
            <person name="Macias A.M."/>
            <person name="Hajek A.E."/>
            <person name="De Bivort B.L."/>
            <person name="Kasson M.T."/>
            <person name="De Fine Licht H.H."/>
            <person name="Stajich J.E."/>
        </authorList>
    </citation>
    <scope>NUCLEOTIDE SEQUENCE</scope>
    <source>
        <strain evidence="1">Berkeley</strain>
    </source>
</reference>
<accession>A0ACC2T9K3</accession>
<name>A0ACC2T9K3_9FUNG</name>
<comment type="caution">
    <text evidence="1">The sequence shown here is derived from an EMBL/GenBank/DDBJ whole genome shotgun (WGS) entry which is preliminary data.</text>
</comment>